<proteinExistence type="predicted"/>
<sequence>MSPLRFVLAVAAVLVASATGQVVDGDGSDWVASQRVLPGFYETQDIAQYAELYASYNDERDSWLFLARPRAIGNGEFIDTHIYFNTDGNMTSGYTGAASNTMPATGSDAYVRIVMDWNSPKLLTSVGLYTGCSGADVTCSTAINTTVPSAYIPLTASVMPGAVEFEVSMAQLVAAGVPVSTDRDLGVAANFIQNDWVGQLQPEYLLNFAPVIKGIDAEPACTYTPNKAAVLFSLDAQNLLFQDKAYRQLFMSMQSQLMQAGLPYDRITLDDILNVEESCKYKVIVVPYFAWIDPDLTFEIRKAFIRLVHLHKVGLVGIGDFATNALDRSVIAGDPYFTLNMLFGLEDANPVYASTISTKIIVANNSLSILADKEVGDELFDESTAGTFTNMYQKFSRTAFDVTTVATQELGINATYTATYDSILATECVTNMFGKTSGRTVHFSTLEVAANRDLVWRAIAWAVAADGLTVGVQLTRQDLIFAARNDMDQSQYYPQAIILETALLPRIIEPWYGNYSFVCSYYINLGNDVDEEEYTDWTWAQPLYDQYIALENEIGTHSFTHPDDINLLTDAELEFQFKTAKEYTMGNMSLSRLASAQPGATESLATLIKLEPYFNDTYFSGGYAGQGAGYPGCFGYIDAVSDMVYMAPNMYFDFTAIEFLKWTPEATTAFWFEQLDNATENAKMAIMHLPVHDYALVDWNDESYTFDNGLYPSTLIEPVIAKAYNMGAEFVTGMGLSDRIRAFTATSIEVTDEGNDTYLATISSTGGSLGAMAVSVLQDGSKVIDSVEDWPAYTSSRIFLPTNGGSFRFTLADTASATSQVHITKLAMRMELEAVSSTSATDISFTVTGSGKVEVTMPSGTASSIQYTGADSASVEGDVVTLVFNTISTHTATLGQNVDSGKDLELGTPEPTPFPTAPTPAPTKQPTCGE</sequence>
<feature type="chain" id="PRO_5015351341" evidence="2">
    <location>
        <begin position="21"/>
        <end position="930"/>
    </location>
</feature>
<evidence type="ECO:0000256" key="2">
    <source>
        <dbReference type="SAM" id="SignalP"/>
    </source>
</evidence>
<dbReference type="Proteomes" id="UP000241890">
    <property type="component" value="Unassembled WGS sequence"/>
</dbReference>
<comment type="caution">
    <text evidence="3">The sequence shown here is derived from an EMBL/GenBank/DDBJ whole genome shotgun (WGS) entry which is preliminary data.</text>
</comment>
<name>A0A2R5GNJ2_9STRA</name>
<evidence type="ECO:0000313" key="3">
    <source>
        <dbReference type="EMBL" id="GBG31869.1"/>
    </source>
</evidence>
<organism evidence="3 4">
    <name type="scientific">Hondaea fermentalgiana</name>
    <dbReference type="NCBI Taxonomy" id="2315210"/>
    <lineage>
        <taxon>Eukaryota</taxon>
        <taxon>Sar</taxon>
        <taxon>Stramenopiles</taxon>
        <taxon>Bigyra</taxon>
        <taxon>Labyrinthulomycetes</taxon>
        <taxon>Thraustochytrida</taxon>
        <taxon>Thraustochytriidae</taxon>
        <taxon>Hondaea</taxon>
    </lineage>
</organism>
<reference evidence="3 4" key="1">
    <citation type="submission" date="2017-12" db="EMBL/GenBank/DDBJ databases">
        <title>Sequencing, de novo assembly and annotation of complete genome of a new Thraustochytrid species, strain FCC1311.</title>
        <authorList>
            <person name="Sedici K."/>
            <person name="Godart F."/>
            <person name="Aiese Cigliano R."/>
            <person name="Sanseverino W."/>
            <person name="Barakat M."/>
            <person name="Ortet P."/>
            <person name="Marechal E."/>
            <person name="Cagnac O."/>
            <person name="Amato A."/>
        </authorList>
    </citation>
    <scope>NUCLEOTIDE SEQUENCE [LARGE SCALE GENOMIC DNA]</scope>
</reference>
<evidence type="ECO:0000256" key="1">
    <source>
        <dbReference type="SAM" id="MobiDB-lite"/>
    </source>
</evidence>
<feature type="region of interest" description="Disordered" evidence="1">
    <location>
        <begin position="894"/>
        <end position="930"/>
    </location>
</feature>
<accession>A0A2R5GNJ2</accession>
<dbReference type="Gene3D" id="3.40.50.880">
    <property type="match status" value="1"/>
</dbReference>
<feature type="signal peptide" evidence="2">
    <location>
        <begin position="1"/>
        <end position="20"/>
    </location>
</feature>
<keyword evidence="4" id="KW-1185">Reference proteome</keyword>
<protein>
    <submittedName>
        <fullName evidence="3">Uncharacterized protein</fullName>
    </submittedName>
</protein>
<dbReference type="InterPro" id="IPR029062">
    <property type="entry name" value="Class_I_gatase-like"/>
</dbReference>
<gene>
    <name evidence="3" type="ORF">FCC1311_080942</name>
</gene>
<keyword evidence="2" id="KW-0732">Signal</keyword>
<dbReference type="InParanoid" id="A0A2R5GNJ2"/>
<dbReference type="AlphaFoldDB" id="A0A2R5GNJ2"/>
<evidence type="ECO:0000313" key="4">
    <source>
        <dbReference type="Proteomes" id="UP000241890"/>
    </source>
</evidence>
<dbReference type="EMBL" id="BEYU01000109">
    <property type="protein sequence ID" value="GBG31869.1"/>
    <property type="molecule type" value="Genomic_DNA"/>
</dbReference>
<feature type="compositionally biased region" description="Pro residues" evidence="1">
    <location>
        <begin position="910"/>
        <end position="923"/>
    </location>
</feature>